<accession>A0ABW6A8S5</accession>
<keyword evidence="3" id="KW-1185">Reference proteome</keyword>
<dbReference type="EMBL" id="JBHUOZ010000003">
    <property type="protein sequence ID" value="MFD2920312.1"/>
    <property type="molecule type" value="Genomic_DNA"/>
</dbReference>
<organism evidence="2 3">
    <name type="scientific">Terrimonas rubra</name>
    <dbReference type="NCBI Taxonomy" id="1035890"/>
    <lineage>
        <taxon>Bacteria</taxon>
        <taxon>Pseudomonadati</taxon>
        <taxon>Bacteroidota</taxon>
        <taxon>Chitinophagia</taxon>
        <taxon>Chitinophagales</taxon>
        <taxon>Chitinophagaceae</taxon>
        <taxon>Terrimonas</taxon>
    </lineage>
</organism>
<dbReference type="RefSeq" id="WP_386098417.1">
    <property type="nucleotide sequence ID" value="NZ_JBHUOZ010000003.1"/>
</dbReference>
<evidence type="ECO:0000313" key="2">
    <source>
        <dbReference type="EMBL" id="MFD2920312.1"/>
    </source>
</evidence>
<dbReference type="Proteomes" id="UP001597511">
    <property type="component" value="Unassembled WGS sequence"/>
</dbReference>
<comment type="caution">
    <text evidence="2">The sequence shown here is derived from an EMBL/GenBank/DDBJ whole genome shotgun (WGS) entry which is preliminary data.</text>
</comment>
<sequence>MKVLLTVILFAAWPFTVSAQYLDRQQLDAHIKKADTAGLQQHDNLTYVINGIPFSRADSLRLDSTLLSYPITQLIDLDFLYYRNARFIHGSNNPVLIIRFAYQQSLKEKRLAWKKVKPAFRDEYVSFSPHIFTHAKDPVLYINNIKIHHVEAKQQLKALSPHSIYYIEFNDQPQPATIYGQLAKNGLVRIWTIKN</sequence>
<reference evidence="3" key="1">
    <citation type="journal article" date="2019" name="Int. J. Syst. Evol. Microbiol.">
        <title>The Global Catalogue of Microorganisms (GCM) 10K type strain sequencing project: providing services to taxonomists for standard genome sequencing and annotation.</title>
        <authorList>
            <consortium name="The Broad Institute Genomics Platform"/>
            <consortium name="The Broad Institute Genome Sequencing Center for Infectious Disease"/>
            <person name="Wu L."/>
            <person name="Ma J."/>
        </authorList>
    </citation>
    <scope>NUCLEOTIDE SEQUENCE [LARGE SCALE GENOMIC DNA]</scope>
    <source>
        <strain evidence="3">KCTC 23299</strain>
    </source>
</reference>
<protein>
    <submittedName>
        <fullName evidence="2">Uncharacterized protein</fullName>
    </submittedName>
</protein>
<gene>
    <name evidence="2" type="ORF">ACFS6H_11360</name>
</gene>
<evidence type="ECO:0000313" key="3">
    <source>
        <dbReference type="Proteomes" id="UP001597511"/>
    </source>
</evidence>
<keyword evidence="1" id="KW-0732">Signal</keyword>
<feature type="chain" id="PRO_5046048092" evidence="1">
    <location>
        <begin position="20"/>
        <end position="195"/>
    </location>
</feature>
<feature type="signal peptide" evidence="1">
    <location>
        <begin position="1"/>
        <end position="19"/>
    </location>
</feature>
<proteinExistence type="predicted"/>
<name>A0ABW6A8S5_9BACT</name>
<evidence type="ECO:0000256" key="1">
    <source>
        <dbReference type="SAM" id="SignalP"/>
    </source>
</evidence>